<proteinExistence type="inferred from homology"/>
<dbReference type="Proteomes" id="UP000434580">
    <property type="component" value="Unassembled WGS sequence"/>
</dbReference>
<dbReference type="OrthoDB" id="8589936at2"/>
<comment type="cofactor">
    <cofactor evidence="1">
        <name>heme b</name>
        <dbReference type="ChEBI" id="CHEBI:60344"/>
    </cofactor>
</comment>
<keyword evidence="7" id="KW-0479">Metal-binding</keyword>
<dbReference type="PANTHER" id="PTHR30529:SF7">
    <property type="entry name" value="CYTOCHROME B561 BACTERIAL_NI-HYDROGENASE DOMAIN-CONTAINING PROTEIN"/>
    <property type="match status" value="1"/>
</dbReference>
<feature type="transmembrane region" description="Helical" evidence="13">
    <location>
        <begin position="83"/>
        <end position="109"/>
    </location>
</feature>
<evidence type="ECO:0000256" key="5">
    <source>
        <dbReference type="ARBA" id="ARBA00022617"/>
    </source>
</evidence>
<dbReference type="GO" id="GO:0046872">
    <property type="term" value="F:metal ion binding"/>
    <property type="evidence" value="ECO:0007669"/>
    <property type="project" value="UniProtKB-KW"/>
</dbReference>
<dbReference type="Pfam" id="PF01292">
    <property type="entry name" value="Ni_hydr_CYTB"/>
    <property type="match status" value="1"/>
</dbReference>
<evidence type="ECO:0000256" key="13">
    <source>
        <dbReference type="SAM" id="Phobius"/>
    </source>
</evidence>
<name>A0A5S9NSP6_9GAMM</name>
<evidence type="ECO:0000256" key="9">
    <source>
        <dbReference type="ARBA" id="ARBA00022989"/>
    </source>
</evidence>
<evidence type="ECO:0000256" key="3">
    <source>
        <dbReference type="ARBA" id="ARBA00022448"/>
    </source>
</evidence>
<dbReference type="GO" id="GO:0022904">
    <property type="term" value="P:respiratory electron transport chain"/>
    <property type="evidence" value="ECO:0007669"/>
    <property type="project" value="InterPro"/>
</dbReference>
<gene>
    <name evidence="15" type="primary">yceJ_2</name>
    <name evidence="15" type="ORF">DPBNPPHM_03109</name>
</gene>
<comment type="similarity">
    <text evidence="12">Belongs to the cytochrome b561 family.</text>
</comment>
<keyword evidence="11 13" id="KW-0472">Membrane</keyword>
<reference evidence="15 16" key="1">
    <citation type="submission" date="2019-11" db="EMBL/GenBank/DDBJ databases">
        <authorList>
            <person name="Holert J."/>
        </authorList>
    </citation>
    <scope>NUCLEOTIDE SEQUENCE [LARGE SCALE GENOMIC DNA]</scope>
    <source>
        <strain evidence="15">BC5_2</strain>
    </source>
</reference>
<dbReference type="SUPFAM" id="SSF81342">
    <property type="entry name" value="Transmembrane di-heme cytochromes"/>
    <property type="match status" value="1"/>
</dbReference>
<dbReference type="PANTHER" id="PTHR30529">
    <property type="entry name" value="CYTOCHROME B561"/>
    <property type="match status" value="1"/>
</dbReference>
<evidence type="ECO:0000256" key="7">
    <source>
        <dbReference type="ARBA" id="ARBA00022723"/>
    </source>
</evidence>
<dbReference type="GO" id="GO:0005886">
    <property type="term" value="C:plasma membrane"/>
    <property type="evidence" value="ECO:0007669"/>
    <property type="project" value="UniProtKB-SubCell"/>
</dbReference>
<feature type="transmembrane region" description="Helical" evidence="13">
    <location>
        <begin position="42"/>
        <end position="63"/>
    </location>
</feature>
<evidence type="ECO:0000256" key="11">
    <source>
        <dbReference type="ARBA" id="ARBA00023136"/>
    </source>
</evidence>
<keyword evidence="4" id="KW-1003">Cell membrane</keyword>
<evidence type="ECO:0000313" key="15">
    <source>
        <dbReference type="EMBL" id="CAA0093627.1"/>
    </source>
</evidence>
<organism evidence="15 16">
    <name type="scientific">BD1-7 clade bacterium</name>
    <dbReference type="NCBI Taxonomy" id="2029982"/>
    <lineage>
        <taxon>Bacteria</taxon>
        <taxon>Pseudomonadati</taxon>
        <taxon>Pseudomonadota</taxon>
        <taxon>Gammaproteobacteria</taxon>
        <taxon>Cellvibrionales</taxon>
        <taxon>Spongiibacteraceae</taxon>
        <taxon>BD1-7 clade</taxon>
    </lineage>
</organism>
<dbReference type="InterPro" id="IPR011577">
    <property type="entry name" value="Cyt_b561_bac/Ni-Hgenase"/>
</dbReference>
<feature type="domain" description="Cytochrome b561 bacterial/Ni-hydrogenase" evidence="14">
    <location>
        <begin position="5"/>
        <end position="173"/>
    </location>
</feature>
<evidence type="ECO:0000256" key="2">
    <source>
        <dbReference type="ARBA" id="ARBA00004651"/>
    </source>
</evidence>
<keyword evidence="6 13" id="KW-0812">Transmembrane</keyword>
<dbReference type="GO" id="GO:0009055">
    <property type="term" value="F:electron transfer activity"/>
    <property type="evidence" value="ECO:0007669"/>
    <property type="project" value="InterPro"/>
</dbReference>
<comment type="subcellular location">
    <subcellularLocation>
        <location evidence="2">Cell membrane</location>
        <topology evidence="2">Multi-pass membrane protein</topology>
    </subcellularLocation>
</comment>
<dbReference type="EMBL" id="CACSII010000003">
    <property type="protein sequence ID" value="CAA0093627.1"/>
    <property type="molecule type" value="Genomic_DNA"/>
</dbReference>
<dbReference type="InterPro" id="IPR052168">
    <property type="entry name" value="Cytochrome_b561_oxidase"/>
</dbReference>
<dbReference type="InterPro" id="IPR016174">
    <property type="entry name" value="Di-haem_cyt_TM"/>
</dbReference>
<dbReference type="AlphaFoldDB" id="A0A5S9NSP6"/>
<feature type="transmembrane region" description="Helical" evidence="13">
    <location>
        <begin position="12"/>
        <end position="30"/>
    </location>
</feature>
<keyword evidence="8" id="KW-0249">Electron transport</keyword>
<dbReference type="Gene3D" id="1.20.950.20">
    <property type="entry name" value="Transmembrane di-heme cytochromes, Chain C"/>
    <property type="match status" value="1"/>
</dbReference>
<evidence type="ECO:0000256" key="4">
    <source>
        <dbReference type="ARBA" id="ARBA00022475"/>
    </source>
</evidence>
<dbReference type="GO" id="GO:0020037">
    <property type="term" value="F:heme binding"/>
    <property type="evidence" value="ECO:0007669"/>
    <property type="project" value="TreeGrafter"/>
</dbReference>
<protein>
    <submittedName>
        <fullName evidence="15">Cytochrome b561</fullName>
    </submittedName>
</protein>
<feature type="transmembrane region" description="Helical" evidence="13">
    <location>
        <begin position="129"/>
        <end position="154"/>
    </location>
</feature>
<keyword evidence="9 13" id="KW-1133">Transmembrane helix</keyword>
<evidence type="ECO:0000256" key="8">
    <source>
        <dbReference type="ARBA" id="ARBA00022982"/>
    </source>
</evidence>
<evidence type="ECO:0000256" key="6">
    <source>
        <dbReference type="ARBA" id="ARBA00022692"/>
    </source>
</evidence>
<keyword evidence="10" id="KW-0408">Iron</keyword>
<evidence type="ECO:0000256" key="12">
    <source>
        <dbReference type="ARBA" id="ARBA00037975"/>
    </source>
</evidence>
<evidence type="ECO:0000256" key="1">
    <source>
        <dbReference type="ARBA" id="ARBA00001970"/>
    </source>
</evidence>
<keyword evidence="3" id="KW-0813">Transport</keyword>
<evidence type="ECO:0000313" key="16">
    <source>
        <dbReference type="Proteomes" id="UP000434580"/>
    </source>
</evidence>
<evidence type="ECO:0000259" key="14">
    <source>
        <dbReference type="Pfam" id="PF01292"/>
    </source>
</evidence>
<sequence>MKTRLSIPTIGLHWLTALLFLGVFFLGLYMEDLPKGPAKFEIIGIHKSLGLLVLAIAALRLAWRIKEGALSPLSTMSRKKQMLATGMHHLLLLMTLLMPLSGVVMSVAGGRPLDFFGVTLIAAGQKIEWLSGIAHTLHVSSVIFIFVVVGLHILAALKHQFMLKDGTLARMLGR</sequence>
<evidence type="ECO:0000256" key="10">
    <source>
        <dbReference type="ARBA" id="ARBA00023004"/>
    </source>
</evidence>
<keyword evidence="5" id="KW-0349">Heme</keyword>
<accession>A0A5S9NSP6</accession>